<name>A0A166DHZ5_9AGAM</name>
<evidence type="ECO:0000313" key="1">
    <source>
        <dbReference type="EMBL" id="KZP14733.1"/>
    </source>
</evidence>
<dbReference type="AlphaFoldDB" id="A0A166DHZ5"/>
<organism evidence="1 2">
    <name type="scientific">Athelia psychrophila</name>
    <dbReference type="NCBI Taxonomy" id="1759441"/>
    <lineage>
        <taxon>Eukaryota</taxon>
        <taxon>Fungi</taxon>
        <taxon>Dikarya</taxon>
        <taxon>Basidiomycota</taxon>
        <taxon>Agaricomycotina</taxon>
        <taxon>Agaricomycetes</taxon>
        <taxon>Agaricomycetidae</taxon>
        <taxon>Atheliales</taxon>
        <taxon>Atheliaceae</taxon>
        <taxon>Athelia</taxon>
    </lineage>
</organism>
<protein>
    <submittedName>
        <fullName evidence="1">Uncharacterized protein</fullName>
    </submittedName>
</protein>
<gene>
    <name evidence="1" type="ORF">FIBSPDRAFT_896360</name>
</gene>
<accession>A0A166DHZ5</accession>
<keyword evidence="2" id="KW-1185">Reference proteome</keyword>
<dbReference type="Proteomes" id="UP000076532">
    <property type="component" value="Unassembled WGS sequence"/>
</dbReference>
<dbReference type="EMBL" id="KV417613">
    <property type="protein sequence ID" value="KZP14733.1"/>
    <property type="molecule type" value="Genomic_DNA"/>
</dbReference>
<evidence type="ECO:0000313" key="2">
    <source>
        <dbReference type="Proteomes" id="UP000076532"/>
    </source>
</evidence>
<sequence>MDLRDNFHARKIQILEPSSIGVLIQITPCQRKVDRKVEMGSNGACYWHSDDRKIALHPALCRRAGCSVPRLSLWFFCIGGDSEMAVGIFDPIYYGERCLSVLSGSCGGRDLRNRFDEIPTRVDRQASASCDKILLHLRINGKSQEMKAQNDDVSKARGKCRRVKVRGKERMQQRLLHLRKPVSRKSPARATNNAGV</sequence>
<proteinExistence type="predicted"/>
<reference evidence="1 2" key="1">
    <citation type="journal article" date="2016" name="Mol. Biol. Evol.">
        <title>Comparative Genomics of Early-Diverging Mushroom-Forming Fungi Provides Insights into the Origins of Lignocellulose Decay Capabilities.</title>
        <authorList>
            <person name="Nagy L.G."/>
            <person name="Riley R."/>
            <person name="Tritt A."/>
            <person name="Adam C."/>
            <person name="Daum C."/>
            <person name="Floudas D."/>
            <person name="Sun H."/>
            <person name="Yadav J.S."/>
            <person name="Pangilinan J."/>
            <person name="Larsson K.H."/>
            <person name="Matsuura K."/>
            <person name="Barry K."/>
            <person name="Labutti K."/>
            <person name="Kuo R."/>
            <person name="Ohm R.A."/>
            <person name="Bhattacharya S.S."/>
            <person name="Shirouzu T."/>
            <person name="Yoshinaga Y."/>
            <person name="Martin F.M."/>
            <person name="Grigoriev I.V."/>
            <person name="Hibbett D.S."/>
        </authorList>
    </citation>
    <scope>NUCLEOTIDE SEQUENCE [LARGE SCALE GENOMIC DNA]</scope>
    <source>
        <strain evidence="1 2">CBS 109695</strain>
    </source>
</reference>